<dbReference type="AlphaFoldDB" id="A0A6M3LTC1"/>
<protein>
    <submittedName>
        <fullName evidence="1">Uncharacterized protein</fullName>
    </submittedName>
</protein>
<gene>
    <name evidence="1" type="ORF">MM415B05045_0016</name>
</gene>
<proteinExistence type="predicted"/>
<accession>A0A6M3LTC1</accession>
<dbReference type="EMBL" id="MT143357">
    <property type="protein sequence ID" value="QJA95948.1"/>
    <property type="molecule type" value="Genomic_DNA"/>
</dbReference>
<name>A0A6M3LTC1_9ZZZZ</name>
<sequence length="59" mass="6995">MFLLIREVNDSKNKVKCFSHDKKLLCELMKRISLSSILWNKLSVFDANNDKKIMEFTKC</sequence>
<evidence type="ECO:0000313" key="1">
    <source>
        <dbReference type="EMBL" id="QJA95948.1"/>
    </source>
</evidence>
<reference evidence="1" key="1">
    <citation type="submission" date="2020-03" db="EMBL/GenBank/DDBJ databases">
        <title>The deep terrestrial virosphere.</title>
        <authorList>
            <person name="Holmfeldt K."/>
            <person name="Nilsson E."/>
            <person name="Simone D."/>
            <person name="Lopez-Fernandez M."/>
            <person name="Wu X."/>
            <person name="de Brujin I."/>
            <person name="Lundin D."/>
            <person name="Andersson A."/>
            <person name="Bertilsson S."/>
            <person name="Dopson M."/>
        </authorList>
    </citation>
    <scope>NUCLEOTIDE SEQUENCE</scope>
    <source>
        <strain evidence="1">MM415B05045</strain>
    </source>
</reference>
<organism evidence="1">
    <name type="scientific">viral metagenome</name>
    <dbReference type="NCBI Taxonomy" id="1070528"/>
    <lineage>
        <taxon>unclassified sequences</taxon>
        <taxon>metagenomes</taxon>
        <taxon>organismal metagenomes</taxon>
    </lineage>
</organism>